<evidence type="ECO:0000256" key="11">
    <source>
        <dbReference type="SAM" id="Phobius"/>
    </source>
</evidence>
<feature type="transmembrane region" description="Helical" evidence="11">
    <location>
        <begin position="180"/>
        <end position="200"/>
    </location>
</feature>
<feature type="transmembrane region" description="Helical" evidence="11">
    <location>
        <begin position="116"/>
        <end position="143"/>
    </location>
</feature>
<dbReference type="Gene3D" id="1.20.1730.10">
    <property type="entry name" value="Sodium/glucose cotransporter"/>
    <property type="match status" value="1"/>
</dbReference>
<dbReference type="PANTHER" id="PTHR48086">
    <property type="entry name" value="SODIUM/PROLINE SYMPORTER-RELATED"/>
    <property type="match status" value="1"/>
</dbReference>
<feature type="transmembrane region" description="Helical" evidence="11">
    <location>
        <begin position="502"/>
        <end position="521"/>
    </location>
</feature>
<evidence type="ECO:0000256" key="3">
    <source>
        <dbReference type="ARBA" id="ARBA00022448"/>
    </source>
</evidence>
<keyword evidence="3" id="KW-0813">Transport</keyword>
<dbReference type="CDD" id="cd11480">
    <property type="entry name" value="SLC5sbd_u4"/>
    <property type="match status" value="1"/>
</dbReference>
<protein>
    <submittedName>
        <fullName evidence="12">Sodium:solute symporter family protein</fullName>
    </submittedName>
</protein>
<keyword evidence="8 11" id="KW-0472">Membrane</keyword>
<keyword evidence="7 11" id="KW-1133">Transmembrane helix</keyword>
<dbReference type="RefSeq" id="WP_386078569.1">
    <property type="nucleotide sequence ID" value="NZ_JBHTJT010000056.1"/>
</dbReference>
<keyword evidence="9" id="KW-0739">Sodium transport</keyword>
<evidence type="ECO:0000256" key="9">
    <source>
        <dbReference type="ARBA" id="ARBA00023201"/>
    </source>
</evidence>
<evidence type="ECO:0000256" key="2">
    <source>
        <dbReference type="ARBA" id="ARBA00006434"/>
    </source>
</evidence>
<dbReference type="InterPro" id="IPR050277">
    <property type="entry name" value="Sodium:Solute_Symporter"/>
</dbReference>
<gene>
    <name evidence="12" type="ORF">ACFQ2S_22995</name>
</gene>
<dbReference type="PANTHER" id="PTHR48086:SF5">
    <property type="entry name" value="NA(+):SOLUTE SYMPORTER (SSF FAMILY)"/>
    <property type="match status" value="1"/>
</dbReference>
<feature type="transmembrane region" description="Helical" evidence="11">
    <location>
        <begin position="53"/>
        <end position="71"/>
    </location>
</feature>
<evidence type="ECO:0000256" key="10">
    <source>
        <dbReference type="RuleBase" id="RU362091"/>
    </source>
</evidence>
<proteinExistence type="inferred from homology"/>
<dbReference type="InterPro" id="IPR001734">
    <property type="entry name" value="Na/solute_symporter"/>
</dbReference>
<comment type="similarity">
    <text evidence="2 10">Belongs to the sodium:solute symporter (SSF) (TC 2.A.21) family.</text>
</comment>
<evidence type="ECO:0000256" key="7">
    <source>
        <dbReference type="ARBA" id="ARBA00022989"/>
    </source>
</evidence>
<feature type="transmembrane region" description="Helical" evidence="11">
    <location>
        <begin position="6"/>
        <end position="25"/>
    </location>
</feature>
<reference evidence="13" key="1">
    <citation type="journal article" date="2019" name="Int. J. Syst. Evol. Microbiol.">
        <title>The Global Catalogue of Microorganisms (GCM) 10K type strain sequencing project: providing services to taxonomists for standard genome sequencing and annotation.</title>
        <authorList>
            <consortium name="The Broad Institute Genomics Platform"/>
            <consortium name="The Broad Institute Genome Sequencing Center for Infectious Disease"/>
            <person name="Wu L."/>
            <person name="Ma J."/>
        </authorList>
    </citation>
    <scope>NUCLEOTIDE SEQUENCE [LARGE SCALE GENOMIC DNA]</scope>
    <source>
        <strain evidence="13">CCUG 60524</strain>
    </source>
</reference>
<evidence type="ECO:0000256" key="5">
    <source>
        <dbReference type="ARBA" id="ARBA00022692"/>
    </source>
</evidence>
<dbReference type="PROSITE" id="PS50283">
    <property type="entry name" value="NA_SOLUT_SYMP_3"/>
    <property type="match status" value="1"/>
</dbReference>
<organism evidence="12 13">
    <name type="scientific">Tropicimonas aquimaris</name>
    <dbReference type="NCBI Taxonomy" id="914152"/>
    <lineage>
        <taxon>Bacteria</taxon>
        <taxon>Pseudomonadati</taxon>
        <taxon>Pseudomonadota</taxon>
        <taxon>Alphaproteobacteria</taxon>
        <taxon>Rhodobacterales</taxon>
        <taxon>Roseobacteraceae</taxon>
        <taxon>Tropicimonas</taxon>
    </lineage>
</organism>
<evidence type="ECO:0000313" key="13">
    <source>
        <dbReference type="Proteomes" id="UP001597108"/>
    </source>
</evidence>
<feature type="transmembrane region" description="Helical" evidence="11">
    <location>
        <begin position="471"/>
        <end position="495"/>
    </location>
</feature>
<feature type="transmembrane region" description="Helical" evidence="11">
    <location>
        <begin position="399"/>
        <end position="427"/>
    </location>
</feature>
<keyword evidence="5 11" id="KW-0812">Transmembrane</keyword>
<evidence type="ECO:0000313" key="12">
    <source>
        <dbReference type="EMBL" id="MFD0982511.1"/>
    </source>
</evidence>
<sequence length="595" mass="63069">MDQFVLNWIFIGASFALYIGIAIWARAGSTSEFYAAGRGVHPVLNGMATGADWMSAASFISMAGLIAFVGYDNSTFLMGWTGGYVLLALMLAPYLRKFGKFTVPEFIGDRFYSPTARLVAVICLIVASITYVIGQMTGVGVAFGRFLEVSNTTGLLIGAAVVFAYAVFGGMKGVTYTQVAQYVVLITAYTIPAIFISMQLTGNALPPLGLFGNEVASGEPLLAKIDDIVTQLGFAEYTTRNSDVLNMVLFTLSLMIGTAGLPHVIMRFFTVPTVADARWSAGWALVFIALLYLTAPAVGAMARYNITNQFWPEGPQGEAVSVETIENSPEYSWMLTWQKTGLLNWEDKNGDGKIQYYNDANADMQARAESSGWTGNELTKFDRDILVLANPEIANLPGWVVALVAAGGLAAALSTAAGLLLAISSAVSHDLMKGQLTPNMSEASELMSARIAMAVAIAVATYLGLNPPGFAAQTVALAFGIAAASIFPALMMGIFSKRVNNVGAVVGMLVGLIVTVIYIFLHKGWFFIPDTNSYTDAAPLFLGIKSTSFGAVGALLNFAAAILVSNATAAPPKEIQDLVESVRIPRGAGAAAADH</sequence>
<keyword evidence="6" id="KW-0769">Symport</keyword>
<evidence type="ECO:0000256" key="6">
    <source>
        <dbReference type="ARBA" id="ARBA00022847"/>
    </source>
</evidence>
<name>A0ABW3IX36_9RHOB</name>
<dbReference type="InterPro" id="IPR019899">
    <property type="entry name" value="Na/solute_symporter_VC_2705"/>
</dbReference>
<feature type="transmembrane region" description="Helical" evidence="11">
    <location>
        <begin position="541"/>
        <end position="564"/>
    </location>
</feature>
<keyword evidence="9" id="KW-0915">Sodium</keyword>
<keyword evidence="4" id="KW-1003">Cell membrane</keyword>
<dbReference type="EMBL" id="JBHTJT010000056">
    <property type="protein sequence ID" value="MFD0982511.1"/>
    <property type="molecule type" value="Genomic_DNA"/>
</dbReference>
<evidence type="ECO:0000256" key="4">
    <source>
        <dbReference type="ARBA" id="ARBA00022475"/>
    </source>
</evidence>
<accession>A0ABW3IX36</accession>
<comment type="caution">
    <text evidence="12">The sequence shown here is derived from an EMBL/GenBank/DDBJ whole genome shotgun (WGS) entry which is preliminary data.</text>
</comment>
<dbReference type="InterPro" id="IPR038377">
    <property type="entry name" value="Na/Glc_symporter_sf"/>
</dbReference>
<dbReference type="InterPro" id="IPR018212">
    <property type="entry name" value="Na/solute_symporter_CS"/>
</dbReference>
<feature type="transmembrane region" description="Helical" evidence="11">
    <location>
        <begin position="247"/>
        <end position="269"/>
    </location>
</feature>
<feature type="transmembrane region" description="Helical" evidence="11">
    <location>
        <begin position="281"/>
        <end position="302"/>
    </location>
</feature>
<keyword evidence="9" id="KW-0406">Ion transport</keyword>
<dbReference type="Proteomes" id="UP001597108">
    <property type="component" value="Unassembled WGS sequence"/>
</dbReference>
<dbReference type="Pfam" id="PF00474">
    <property type="entry name" value="SSF"/>
    <property type="match status" value="2"/>
</dbReference>
<dbReference type="NCBIfam" id="TIGR03648">
    <property type="entry name" value="Na_symport_lg"/>
    <property type="match status" value="1"/>
</dbReference>
<evidence type="ECO:0000256" key="1">
    <source>
        <dbReference type="ARBA" id="ARBA00004141"/>
    </source>
</evidence>
<feature type="transmembrane region" description="Helical" evidence="11">
    <location>
        <begin position="77"/>
        <end position="95"/>
    </location>
</feature>
<evidence type="ECO:0000256" key="8">
    <source>
        <dbReference type="ARBA" id="ARBA00023136"/>
    </source>
</evidence>
<keyword evidence="13" id="KW-1185">Reference proteome</keyword>
<comment type="subcellular location">
    <subcellularLocation>
        <location evidence="1">Membrane</location>
        <topology evidence="1">Multi-pass membrane protein</topology>
    </subcellularLocation>
</comment>
<dbReference type="PROSITE" id="PS00457">
    <property type="entry name" value="NA_SOLUT_SYMP_2"/>
    <property type="match status" value="1"/>
</dbReference>
<feature type="transmembrane region" description="Helical" evidence="11">
    <location>
        <begin position="149"/>
        <end position="168"/>
    </location>
</feature>